<keyword evidence="6 11" id="KW-0862">Zinc</keyword>
<dbReference type="Pfam" id="PF00413">
    <property type="entry name" value="Peptidase_M10"/>
    <property type="match status" value="1"/>
</dbReference>
<feature type="region of interest" description="Disordered" evidence="13">
    <location>
        <begin position="10"/>
        <end position="31"/>
    </location>
</feature>
<dbReference type="OrthoDB" id="406838at2759"/>
<keyword evidence="7" id="KW-0482">Metalloprotease</keyword>
<feature type="binding site" evidence="11">
    <location>
        <position position="314"/>
    </location>
    <ligand>
        <name>Zn(2+)</name>
        <dbReference type="ChEBI" id="CHEBI:29105"/>
        <label>1</label>
    </ligand>
</feature>
<dbReference type="FunFam" id="3.40.390.10:FF:000018">
    <property type="entry name" value="Metalloendoproteinase 1"/>
    <property type="match status" value="1"/>
</dbReference>
<dbReference type="STRING" id="4565.A0A3B5Y0D1"/>
<feature type="binding site" evidence="11">
    <location>
        <position position="357"/>
    </location>
    <ligand>
        <name>Zn(2+)</name>
        <dbReference type="ChEBI" id="CHEBI:29105"/>
        <label>2</label>
        <note>catalytic</note>
    </ligand>
</feature>
<evidence type="ECO:0000256" key="10">
    <source>
        <dbReference type="PIRSR" id="PIRSR621190-1"/>
    </source>
</evidence>
<dbReference type="InterPro" id="IPR002477">
    <property type="entry name" value="Peptidoglycan-bd-like"/>
</dbReference>
<dbReference type="InterPro" id="IPR036365">
    <property type="entry name" value="PGBD-like_sf"/>
</dbReference>
<keyword evidence="11" id="KW-0106">Calcium</keyword>
<feature type="binding site" evidence="11">
    <location>
        <position position="363"/>
    </location>
    <ligand>
        <name>Zn(2+)</name>
        <dbReference type="ChEBI" id="CHEBI:29105"/>
        <label>2</label>
        <note>catalytic</note>
    </ligand>
</feature>
<dbReference type="GO" id="GO:0030574">
    <property type="term" value="P:collagen catabolic process"/>
    <property type="evidence" value="ECO:0000318"/>
    <property type="project" value="GO_Central"/>
</dbReference>
<evidence type="ECO:0000256" key="7">
    <source>
        <dbReference type="ARBA" id="ARBA00023049"/>
    </source>
</evidence>
<dbReference type="Gramene" id="TraesCS1A02G221400.1">
    <property type="protein sequence ID" value="TraesCS1A02G221400.1.cds1"/>
    <property type="gene ID" value="TraesCS1A02G221400"/>
</dbReference>
<protein>
    <recommendedName>
        <fullName evidence="15">Peptidase metallopeptidase domain-containing protein</fullName>
    </recommendedName>
</protein>
<dbReference type="Pfam" id="PF01471">
    <property type="entry name" value="PG_binding_1"/>
    <property type="match status" value="1"/>
</dbReference>
<keyword evidence="14" id="KW-0812">Transmembrane</keyword>
<keyword evidence="9" id="KW-0325">Glycoprotein</keyword>
<dbReference type="GO" id="GO:0006508">
    <property type="term" value="P:proteolysis"/>
    <property type="evidence" value="ECO:0007669"/>
    <property type="project" value="UniProtKB-KW"/>
</dbReference>
<keyword evidence="8" id="KW-0865">Zymogen</keyword>
<reference evidence="16" key="2">
    <citation type="submission" date="2018-10" db="UniProtKB">
        <authorList>
            <consortium name="EnsemblPlants"/>
        </authorList>
    </citation>
    <scope>IDENTIFICATION</scope>
</reference>
<comment type="cofactor">
    <cofactor evidence="11">
        <name>Zn(2+)</name>
        <dbReference type="ChEBI" id="CHEBI:29105"/>
    </cofactor>
    <text evidence="11">Binds 2 Zn(2+) ions per subunit.</text>
</comment>
<keyword evidence="17" id="KW-1185">Reference proteome</keyword>
<dbReference type="PANTHER" id="PTHR10201:SF321">
    <property type="entry name" value="METALLOENDOPROTEINASE 4-MMP"/>
    <property type="match status" value="1"/>
</dbReference>
<dbReference type="Gene3D" id="3.40.390.10">
    <property type="entry name" value="Collagenase (Catalytic Domain)"/>
    <property type="match status" value="1"/>
</dbReference>
<dbReference type="Proteomes" id="UP000019116">
    <property type="component" value="Chromosome 1A"/>
</dbReference>
<evidence type="ECO:0000256" key="14">
    <source>
        <dbReference type="SAM" id="Phobius"/>
    </source>
</evidence>
<dbReference type="SUPFAM" id="SSF47090">
    <property type="entry name" value="PGBD-like"/>
    <property type="match status" value="1"/>
</dbReference>
<feature type="binding site" evidence="11">
    <location>
        <position position="299"/>
    </location>
    <ligand>
        <name>Zn(2+)</name>
        <dbReference type="ChEBI" id="CHEBI:29105"/>
        <label>1</label>
    </ligand>
</feature>
<dbReference type="CDD" id="cd04278">
    <property type="entry name" value="ZnMc_MMP"/>
    <property type="match status" value="1"/>
</dbReference>
<proteinExistence type="inferred from homology"/>
<dbReference type="EnsemblPlants" id="TraesCS1A02G221400.1">
    <property type="protein sequence ID" value="TraesCS1A02G221400.1.cds1"/>
    <property type="gene ID" value="TraesCS1A02G221400"/>
</dbReference>
<dbReference type="PANTHER" id="PTHR10201">
    <property type="entry name" value="MATRIX METALLOPROTEINASE"/>
    <property type="match status" value="1"/>
</dbReference>
<evidence type="ECO:0000256" key="5">
    <source>
        <dbReference type="ARBA" id="ARBA00022801"/>
    </source>
</evidence>
<feature type="binding site" evidence="11">
    <location>
        <position position="301"/>
    </location>
    <ligand>
        <name>Zn(2+)</name>
        <dbReference type="ChEBI" id="CHEBI:29105"/>
        <label>1</label>
    </ligand>
</feature>
<dbReference type="SMART" id="SM00235">
    <property type="entry name" value="ZnMc"/>
    <property type="match status" value="1"/>
</dbReference>
<comment type="similarity">
    <text evidence="1">Belongs to the peptidase M10A family. Matrix metalloproteinases (MMPs) subfamily.</text>
</comment>
<dbReference type="AlphaFoldDB" id="A0A3B5Y0D1"/>
<feature type="short sequence motif" description="Cysteine switch" evidence="12">
    <location>
        <begin position="199"/>
        <end position="219"/>
    </location>
</feature>
<evidence type="ECO:0000313" key="16">
    <source>
        <dbReference type="EnsemblPlants" id="TraesCS1A02G221400.1.cds1"/>
    </source>
</evidence>
<dbReference type="PRINTS" id="PR00138">
    <property type="entry name" value="MATRIXIN"/>
</dbReference>
<keyword evidence="4" id="KW-0732">Signal</keyword>
<feature type="binding site" evidence="11">
    <location>
        <position position="329"/>
    </location>
    <ligand>
        <name>Ca(2+)</name>
        <dbReference type="ChEBI" id="CHEBI:29108"/>
        <label>3</label>
    </ligand>
</feature>
<accession>A0A3B5Y0D1</accession>
<feature type="active site" evidence="10">
    <location>
        <position position="354"/>
    </location>
</feature>
<gene>
    <name evidence="16" type="primary">LOC123052586</name>
</gene>
<keyword evidence="14" id="KW-0472">Membrane</keyword>
<keyword evidence="2" id="KW-0645">Protease</keyword>
<dbReference type="GO" id="GO:0004222">
    <property type="term" value="F:metalloendopeptidase activity"/>
    <property type="evidence" value="ECO:0000318"/>
    <property type="project" value="GO_Central"/>
</dbReference>
<evidence type="ECO:0000256" key="4">
    <source>
        <dbReference type="ARBA" id="ARBA00022729"/>
    </source>
</evidence>
<evidence type="ECO:0000256" key="1">
    <source>
        <dbReference type="ARBA" id="ARBA00009614"/>
    </source>
</evidence>
<evidence type="ECO:0000256" key="9">
    <source>
        <dbReference type="ARBA" id="ARBA00023180"/>
    </source>
</evidence>
<dbReference type="GO" id="GO:0030198">
    <property type="term" value="P:extracellular matrix organization"/>
    <property type="evidence" value="ECO:0000318"/>
    <property type="project" value="GO_Central"/>
</dbReference>
<evidence type="ECO:0000256" key="8">
    <source>
        <dbReference type="ARBA" id="ARBA00023145"/>
    </source>
</evidence>
<dbReference type="GO" id="GO:0031012">
    <property type="term" value="C:extracellular matrix"/>
    <property type="evidence" value="ECO:0007669"/>
    <property type="project" value="InterPro"/>
</dbReference>
<keyword evidence="3 11" id="KW-0479">Metal-binding</keyword>
<dbReference type="InterPro" id="IPR033739">
    <property type="entry name" value="M10A_MMP"/>
</dbReference>
<feature type="binding site" evidence="11">
    <location>
        <position position="289"/>
    </location>
    <ligand>
        <name>Ca(2+)</name>
        <dbReference type="ChEBI" id="CHEBI:29108"/>
        <label>2</label>
    </ligand>
</feature>
<feature type="domain" description="Peptidase metallopeptidase" evidence="15">
    <location>
        <begin position="227"/>
        <end position="398"/>
    </location>
</feature>
<dbReference type="InterPro" id="IPR001818">
    <property type="entry name" value="Pept_M10_metallopeptidase"/>
</dbReference>
<evidence type="ECO:0000259" key="15">
    <source>
        <dbReference type="SMART" id="SM00235"/>
    </source>
</evidence>
<feature type="binding site" evidence="11">
    <location>
        <position position="307"/>
    </location>
    <ligand>
        <name>Ca(2+)</name>
        <dbReference type="ChEBI" id="CHEBI:29108"/>
        <label>3</label>
    </ligand>
</feature>
<feature type="binding site" evidence="11">
    <location>
        <position position="324"/>
    </location>
    <ligand>
        <name>Zn(2+)</name>
        <dbReference type="ChEBI" id="CHEBI:29105"/>
        <label>1</label>
    </ligand>
</feature>
<evidence type="ECO:0000256" key="11">
    <source>
        <dbReference type="PIRSR" id="PIRSR621190-2"/>
    </source>
</evidence>
<name>A0A3B5Y0D1_WHEAT</name>
<dbReference type="Gramene" id="TraesCS1A03G0578800.1">
    <property type="protein sequence ID" value="TraesCS1A03G0578800.1.CDS1"/>
    <property type="gene ID" value="TraesCS1A03G0578800"/>
</dbReference>
<evidence type="ECO:0000256" key="6">
    <source>
        <dbReference type="ARBA" id="ARBA00022833"/>
    </source>
</evidence>
<comment type="cofactor">
    <cofactor evidence="11">
        <name>Ca(2+)</name>
        <dbReference type="ChEBI" id="CHEBI:29108"/>
    </cofactor>
    <text evidence="11">Can bind about 5 Ca(2+) ions per subunit.</text>
</comment>
<evidence type="ECO:0000256" key="2">
    <source>
        <dbReference type="ARBA" id="ARBA00022670"/>
    </source>
</evidence>
<dbReference type="SMR" id="A0A3B5Y0D1"/>
<dbReference type="InterPro" id="IPR021190">
    <property type="entry name" value="Pept_M10A"/>
</dbReference>
<feature type="binding site" description="in inhibited form" evidence="11">
    <location>
        <position position="201"/>
    </location>
    <ligand>
        <name>Zn(2+)</name>
        <dbReference type="ChEBI" id="CHEBI:29105"/>
        <label>2</label>
        <note>catalytic</note>
    </ligand>
</feature>
<evidence type="ECO:0000256" key="12">
    <source>
        <dbReference type="PIRSR" id="PIRSR621190-5"/>
    </source>
</evidence>
<feature type="binding site" evidence="11">
    <location>
        <position position="329"/>
    </location>
    <ligand>
        <name>Ca(2+)</name>
        <dbReference type="ChEBI" id="CHEBI:29108"/>
        <label>1</label>
    </ligand>
</feature>
<keyword evidence="14" id="KW-1133">Transmembrane helix</keyword>
<dbReference type="GO" id="GO:0008270">
    <property type="term" value="F:zinc ion binding"/>
    <property type="evidence" value="ECO:0007669"/>
    <property type="project" value="InterPro"/>
</dbReference>
<evidence type="ECO:0000313" key="17">
    <source>
        <dbReference type="Proteomes" id="UP000019116"/>
    </source>
</evidence>
<organism evidence="16">
    <name type="scientific">Triticum aestivum</name>
    <name type="common">Wheat</name>
    <dbReference type="NCBI Taxonomy" id="4565"/>
    <lineage>
        <taxon>Eukaryota</taxon>
        <taxon>Viridiplantae</taxon>
        <taxon>Streptophyta</taxon>
        <taxon>Embryophyta</taxon>
        <taxon>Tracheophyta</taxon>
        <taxon>Spermatophyta</taxon>
        <taxon>Magnoliopsida</taxon>
        <taxon>Liliopsida</taxon>
        <taxon>Poales</taxon>
        <taxon>Poaceae</taxon>
        <taxon>BOP clade</taxon>
        <taxon>Pooideae</taxon>
        <taxon>Triticodae</taxon>
        <taxon>Triticeae</taxon>
        <taxon>Triticinae</taxon>
        <taxon>Triticum</taxon>
    </lineage>
</organism>
<feature type="binding site" evidence="11">
    <location>
        <position position="326"/>
    </location>
    <ligand>
        <name>Ca(2+)</name>
        <dbReference type="ChEBI" id="CHEBI:29108"/>
        <label>3</label>
    </ligand>
</feature>
<feature type="binding site" evidence="11">
    <location>
        <position position="371"/>
    </location>
    <ligand>
        <name>Zn(2+)</name>
        <dbReference type="ChEBI" id="CHEBI:29105"/>
        <label>2</label>
        <note>catalytic</note>
    </ligand>
</feature>
<dbReference type="InterPro" id="IPR024079">
    <property type="entry name" value="MetalloPept_cat_dom_sf"/>
</dbReference>
<dbReference type="InterPro" id="IPR006026">
    <property type="entry name" value="Peptidase_Metallo"/>
</dbReference>
<feature type="binding site" evidence="11">
    <location>
        <position position="306"/>
    </location>
    <ligand>
        <name>Ca(2+)</name>
        <dbReference type="ChEBI" id="CHEBI:29108"/>
        <label>3</label>
    </ligand>
</feature>
<feature type="transmembrane region" description="Helical" evidence="14">
    <location>
        <begin position="36"/>
        <end position="55"/>
    </location>
</feature>
<reference evidence="16" key="1">
    <citation type="submission" date="2018-08" db="EMBL/GenBank/DDBJ databases">
        <authorList>
            <person name="Rossello M."/>
        </authorList>
    </citation>
    <scope>NUCLEOTIDE SEQUENCE [LARGE SCALE GENOMIC DNA]</scope>
    <source>
        <strain evidence="16">cv. Chinese Spring</strain>
    </source>
</reference>
<feature type="binding site" evidence="11">
    <location>
        <position position="353"/>
    </location>
    <ligand>
        <name>Zn(2+)</name>
        <dbReference type="ChEBI" id="CHEBI:29105"/>
        <label>2</label>
        <note>catalytic</note>
    </ligand>
</feature>
<dbReference type="OMA" id="QPRWIRA"/>
<dbReference type="SUPFAM" id="SSF55486">
    <property type="entry name" value="Metalloproteases ('zincins'), catalytic domain"/>
    <property type="match status" value="1"/>
</dbReference>
<evidence type="ECO:0000256" key="13">
    <source>
        <dbReference type="SAM" id="MobiDB-lite"/>
    </source>
</evidence>
<keyword evidence="5" id="KW-0378">Hydrolase</keyword>
<evidence type="ECO:0000256" key="3">
    <source>
        <dbReference type="ARBA" id="ARBA00022723"/>
    </source>
</evidence>
<sequence length="442" mass="47523">MTQSSIYCVTEKGARGDDDDGATTESAGGQPRTHRLSYPNLFVLFCFVSLIRFFAARRPVTRITASACARLALMVPCRPARAAACLPLLLILCLLSCAAARSAPAPAPVHGRHHGQGWHSFKRLLDAQRGTRVTGLGDLKRYLATFGYMPKHAGAEHGGDPTDAFDEHLEAAVRRYQSRLSLPVTGRLDAVTLDQMMSPRCGVQDDHGASVSPEHGGAVSRFTFFKGKPRWTRRSDPDPVVLTYAVSPTATVGYLAPNDVRAVFRRAFERWARVIPVAFVETDDYDEADIKVGFYEGSHGDGVPFDGPLGVLGHAFSPKNGRLHLDAAERWAVDFAGETKASAAIDLESVATHEIGHVLGLGHSTSPQAVMYPSIKPLEKKADLTVDDVEGVQLLYGSNPDFRLSSLYDATDTSGSPAGSSWAASSAGVVLCAVLVILVTHL</sequence>